<evidence type="ECO:0000256" key="3">
    <source>
        <dbReference type="ARBA" id="ARBA00022989"/>
    </source>
</evidence>
<evidence type="ECO:0000256" key="1">
    <source>
        <dbReference type="ARBA" id="ARBA00004141"/>
    </source>
</evidence>
<name>A0A8J9VQL7_9NEOP</name>
<evidence type="ECO:0000256" key="4">
    <source>
        <dbReference type="ARBA" id="ARBA00023136"/>
    </source>
</evidence>
<organism evidence="6 7">
    <name type="scientific">Brenthis ino</name>
    <name type="common">lesser marbled fritillary</name>
    <dbReference type="NCBI Taxonomy" id="405034"/>
    <lineage>
        <taxon>Eukaryota</taxon>
        <taxon>Metazoa</taxon>
        <taxon>Ecdysozoa</taxon>
        <taxon>Arthropoda</taxon>
        <taxon>Hexapoda</taxon>
        <taxon>Insecta</taxon>
        <taxon>Pterygota</taxon>
        <taxon>Neoptera</taxon>
        <taxon>Endopterygota</taxon>
        <taxon>Lepidoptera</taxon>
        <taxon>Glossata</taxon>
        <taxon>Ditrysia</taxon>
        <taxon>Papilionoidea</taxon>
        <taxon>Nymphalidae</taxon>
        <taxon>Heliconiinae</taxon>
        <taxon>Argynnini</taxon>
        <taxon>Brenthis</taxon>
    </lineage>
</organism>
<gene>
    <name evidence="6" type="ORF">BINO364_LOCUS13409</name>
</gene>
<keyword evidence="4 5" id="KW-0472">Membrane</keyword>
<dbReference type="Gene3D" id="1.20.1740.10">
    <property type="entry name" value="Amino acid/polyamine transporter I"/>
    <property type="match status" value="1"/>
</dbReference>
<reference evidence="6" key="1">
    <citation type="submission" date="2021-12" db="EMBL/GenBank/DDBJ databases">
        <authorList>
            <person name="Martin H S."/>
        </authorList>
    </citation>
    <scope>NUCLEOTIDE SEQUENCE</scope>
</reference>
<dbReference type="Proteomes" id="UP000838878">
    <property type="component" value="Chromosome 7"/>
</dbReference>
<dbReference type="EMBL" id="OV170227">
    <property type="protein sequence ID" value="CAH0728158.1"/>
    <property type="molecule type" value="Genomic_DNA"/>
</dbReference>
<feature type="transmembrane region" description="Helical" evidence="5">
    <location>
        <begin position="55"/>
        <end position="77"/>
    </location>
</feature>
<dbReference type="PANTHER" id="PTHR11785">
    <property type="entry name" value="AMINO ACID TRANSPORTER"/>
    <property type="match status" value="1"/>
</dbReference>
<dbReference type="AlphaFoldDB" id="A0A8J9VQL7"/>
<protein>
    <recommendedName>
        <fullName evidence="8">B(0,+)-type amino acid transporter 1</fullName>
    </recommendedName>
</protein>
<keyword evidence="7" id="KW-1185">Reference proteome</keyword>
<keyword evidence="2 5" id="KW-0812">Transmembrane</keyword>
<accession>A0A8J9VQL7</accession>
<feature type="non-terminal residue" evidence="6">
    <location>
        <position position="369"/>
    </location>
</feature>
<dbReference type="Pfam" id="PF13520">
    <property type="entry name" value="AA_permease_2"/>
    <property type="match status" value="1"/>
</dbReference>
<dbReference type="InterPro" id="IPR050598">
    <property type="entry name" value="AminoAcid_Transporter"/>
</dbReference>
<evidence type="ECO:0000313" key="7">
    <source>
        <dbReference type="Proteomes" id="UP000838878"/>
    </source>
</evidence>
<dbReference type="GO" id="GO:0015179">
    <property type="term" value="F:L-amino acid transmembrane transporter activity"/>
    <property type="evidence" value="ECO:0007669"/>
    <property type="project" value="TreeGrafter"/>
</dbReference>
<keyword evidence="3 5" id="KW-1133">Transmembrane helix</keyword>
<sequence>MASKEQEALEKSSGSTVELKRELGLFSAINLILGVMIGSGIFVSPSSALEHSGSVALCLIIWTVSGIISLLGALSFAELGTVLGKSGAEYSYFQEAFGKCHKYWGPLPSFICAWIYVMILRPAEVAIIVMTFAEYAMQPFTTDINPDHKRTAIKLGSLAALYGLSEEIKRLKLRCLDACNIIENSPLDANITPNNIGDKALCYVEGLRTEIQNSITIIPTDENLIISQFLAEIKDKTEQVEELAAFTRGSICDVDKEIQRLNNLTKTAQEALSRPRIVQKEIHPEHLQKAKETFHVLKNELHGLIQSLFPNSSDHIMDVMGQLMQEKLNEESNGYIQITREDYQIVKLLQDMNIIIANPYNNMEVKIAH</sequence>
<evidence type="ECO:0000256" key="5">
    <source>
        <dbReference type="SAM" id="Phobius"/>
    </source>
</evidence>
<evidence type="ECO:0000313" key="6">
    <source>
        <dbReference type="EMBL" id="CAH0728158.1"/>
    </source>
</evidence>
<feature type="transmembrane region" description="Helical" evidence="5">
    <location>
        <begin position="23"/>
        <end position="43"/>
    </location>
</feature>
<evidence type="ECO:0000256" key="2">
    <source>
        <dbReference type="ARBA" id="ARBA00022692"/>
    </source>
</evidence>
<proteinExistence type="predicted"/>
<dbReference type="OrthoDB" id="10062876at2759"/>
<dbReference type="PANTHER" id="PTHR11785:SF514">
    <property type="entry name" value="B(0,+)-TYPE AMINO ACID TRANSPORTER 1-LIKE PROTEIN"/>
    <property type="match status" value="1"/>
</dbReference>
<dbReference type="GO" id="GO:0016020">
    <property type="term" value="C:membrane"/>
    <property type="evidence" value="ECO:0007669"/>
    <property type="project" value="UniProtKB-SubCell"/>
</dbReference>
<dbReference type="InterPro" id="IPR002293">
    <property type="entry name" value="AA/rel_permease1"/>
</dbReference>
<comment type="subcellular location">
    <subcellularLocation>
        <location evidence="1">Membrane</location>
        <topology evidence="1">Multi-pass membrane protein</topology>
    </subcellularLocation>
</comment>
<evidence type="ECO:0008006" key="8">
    <source>
        <dbReference type="Google" id="ProtNLM"/>
    </source>
</evidence>